<dbReference type="InterPro" id="IPR034964">
    <property type="entry name" value="LS"/>
</dbReference>
<reference evidence="10 11" key="1">
    <citation type="submission" date="2019-02" db="EMBL/GenBank/DDBJ databases">
        <title>Deep-cultivation of Planctomycetes and their phenomic and genomic characterization uncovers novel biology.</title>
        <authorList>
            <person name="Wiegand S."/>
            <person name="Jogler M."/>
            <person name="Boedeker C."/>
            <person name="Pinto D."/>
            <person name="Vollmers J."/>
            <person name="Rivas-Marin E."/>
            <person name="Kohn T."/>
            <person name="Peeters S.H."/>
            <person name="Heuer A."/>
            <person name="Rast P."/>
            <person name="Oberbeckmann S."/>
            <person name="Bunk B."/>
            <person name="Jeske O."/>
            <person name="Meyerdierks A."/>
            <person name="Storesund J.E."/>
            <person name="Kallscheuer N."/>
            <person name="Luecker S."/>
            <person name="Lage O.M."/>
            <person name="Pohl T."/>
            <person name="Merkel B.J."/>
            <person name="Hornburger P."/>
            <person name="Mueller R.-W."/>
            <person name="Bruemmer F."/>
            <person name="Labrenz M."/>
            <person name="Spormann A.M."/>
            <person name="Op den Camp H."/>
            <person name="Overmann J."/>
            <person name="Amann R."/>
            <person name="Jetten M.S.M."/>
            <person name="Mascher T."/>
            <person name="Medema M.H."/>
            <person name="Devos D.P."/>
            <person name="Kaster A.-K."/>
            <person name="Ovreas L."/>
            <person name="Rohde M."/>
            <person name="Galperin M.Y."/>
            <person name="Jogler C."/>
        </authorList>
    </citation>
    <scope>NUCLEOTIDE SEQUENCE [LARGE SCALE GENOMIC DNA]</scope>
    <source>
        <strain evidence="10 11">Pan216</strain>
    </source>
</reference>
<dbReference type="PANTHER" id="PTHR21058">
    <property type="entry name" value="6,7-DIMETHYL-8-RIBITYLLUMAZINE SYNTHASE DMRL SYNTHASE LUMAZINE SYNTHASE"/>
    <property type="match status" value="1"/>
</dbReference>
<feature type="binding site" evidence="9">
    <location>
        <position position="22"/>
    </location>
    <ligand>
        <name>5-amino-6-(D-ribitylamino)uracil</name>
        <dbReference type="ChEBI" id="CHEBI:15934"/>
    </ligand>
</feature>
<dbReference type="PANTHER" id="PTHR21058:SF0">
    <property type="entry name" value="6,7-DIMETHYL-8-RIBITYLLUMAZINE SYNTHASE"/>
    <property type="match status" value="1"/>
</dbReference>
<gene>
    <name evidence="9 10" type="primary">ribH</name>
    <name evidence="10" type="ORF">Pan216_16970</name>
</gene>
<dbReference type="OrthoDB" id="9809709at2"/>
<protein>
    <recommendedName>
        <fullName evidence="8 9">6,7-dimethyl-8-ribityllumazine synthase</fullName>
        <shortName evidence="9">DMRL synthase</shortName>
        <shortName evidence="9">LS</shortName>
        <shortName evidence="9">Lumazine synthase</shortName>
        <ecNumber evidence="3 9">2.5.1.78</ecNumber>
    </recommendedName>
</protein>
<proteinExistence type="inferred from homology"/>
<evidence type="ECO:0000256" key="9">
    <source>
        <dbReference type="HAMAP-Rule" id="MF_00178"/>
    </source>
</evidence>
<keyword evidence="11" id="KW-1185">Reference proteome</keyword>
<dbReference type="NCBIfam" id="TIGR00114">
    <property type="entry name" value="lumazine-synth"/>
    <property type="match status" value="1"/>
</dbReference>
<dbReference type="RefSeq" id="WP_145257319.1">
    <property type="nucleotide sequence ID" value="NZ_CP036279.1"/>
</dbReference>
<evidence type="ECO:0000256" key="1">
    <source>
        <dbReference type="ARBA" id="ARBA00004917"/>
    </source>
</evidence>
<dbReference type="GO" id="GO:0009349">
    <property type="term" value="C:riboflavin synthase complex"/>
    <property type="evidence" value="ECO:0007669"/>
    <property type="project" value="UniProtKB-UniRule"/>
</dbReference>
<feature type="active site" description="Proton donor" evidence="9">
    <location>
        <position position="88"/>
    </location>
</feature>
<evidence type="ECO:0000313" key="11">
    <source>
        <dbReference type="Proteomes" id="UP000317093"/>
    </source>
</evidence>
<evidence type="ECO:0000256" key="5">
    <source>
        <dbReference type="ARBA" id="ARBA00022679"/>
    </source>
</evidence>
<organism evidence="10 11">
    <name type="scientific">Kolteria novifilia</name>
    <dbReference type="NCBI Taxonomy" id="2527975"/>
    <lineage>
        <taxon>Bacteria</taxon>
        <taxon>Pseudomonadati</taxon>
        <taxon>Planctomycetota</taxon>
        <taxon>Planctomycetia</taxon>
        <taxon>Kolteriales</taxon>
        <taxon>Kolteriaceae</taxon>
        <taxon>Kolteria</taxon>
    </lineage>
</organism>
<dbReference type="GO" id="GO:0005829">
    <property type="term" value="C:cytosol"/>
    <property type="evidence" value="ECO:0007669"/>
    <property type="project" value="TreeGrafter"/>
</dbReference>
<evidence type="ECO:0000256" key="4">
    <source>
        <dbReference type="ARBA" id="ARBA00022619"/>
    </source>
</evidence>
<evidence type="ECO:0000256" key="6">
    <source>
        <dbReference type="ARBA" id="ARBA00048785"/>
    </source>
</evidence>
<comment type="catalytic activity">
    <reaction evidence="6 9">
        <text>(2S)-2-hydroxy-3-oxobutyl phosphate + 5-amino-6-(D-ribitylamino)uracil = 6,7-dimethyl-8-(1-D-ribityl)lumazine + phosphate + 2 H2O + H(+)</text>
        <dbReference type="Rhea" id="RHEA:26152"/>
        <dbReference type="ChEBI" id="CHEBI:15377"/>
        <dbReference type="ChEBI" id="CHEBI:15378"/>
        <dbReference type="ChEBI" id="CHEBI:15934"/>
        <dbReference type="ChEBI" id="CHEBI:43474"/>
        <dbReference type="ChEBI" id="CHEBI:58201"/>
        <dbReference type="ChEBI" id="CHEBI:58830"/>
        <dbReference type="EC" id="2.5.1.78"/>
    </reaction>
</comment>
<dbReference type="EMBL" id="CP036279">
    <property type="protein sequence ID" value="QDU60845.1"/>
    <property type="molecule type" value="Genomic_DNA"/>
</dbReference>
<comment type="pathway">
    <text evidence="1 9">Cofactor biosynthesis; riboflavin biosynthesis; riboflavin from 2-hydroxy-3-oxobutyl phosphate and 5-amino-6-(D-ribitylamino)uracil: step 1/2.</text>
</comment>
<dbReference type="FunFam" id="3.40.50.960:FF:000001">
    <property type="entry name" value="6,7-dimethyl-8-ribityllumazine synthase"/>
    <property type="match status" value="1"/>
</dbReference>
<feature type="binding site" evidence="9">
    <location>
        <begin position="56"/>
        <end position="58"/>
    </location>
    <ligand>
        <name>5-amino-6-(D-ribitylamino)uracil</name>
        <dbReference type="ChEBI" id="CHEBI:15934"/>
    </ligand>
</feature>
<feature type="binding site" evidence="9">
    <location>
        <position position="127"/>
    </location>
    <ligand>
        <name>(2S)-2-hydroxy-3-oxobutyl phosphate</name>
        <dbReference type="ChEBI" id="CHEBI:58830"/>
    </ligand>
</feature>
<evidence type="ECO:0000256" key="3">
    <source>
        <dbReference type="ARBA" id="ARBA00012664"/>
    </source>
</evidence>
<dbReference type="InterPro" id="IPR036467">
    <property type="entry name" value="LS/RS_sf"/>
</dbReference>
<keyword evidence="5 9" id="KW-0808">Transferase</keyword>
<comment type="function">
    <text evidence="7 9">Catalyzes the formation of 6,7-dimethyl-8-ribityllumazine by condensation of 5-amino-6-(D-ribitylamino)uracil with 3,4-dihydroxy-2-butanone 4-phosphate. This is the penultimate step in the biosynthesis of riboflavin.</text>
</comment>
<dbReference type="CDD" id="cd09209">
    <property type="entry name" value="Lumazine_synthase-I"/>
    <property type="match status" value="1"/>
</dbReference>
<comment type="similarity">
    <text evidence="2 9">Belongs to the DMRL synthase family.</text>
</comment>
<dbReference type="Gene3D" id="3.40.50.960">
    <property type="entry name" value="Lumazine/riboflavin synthase"/>
    <property type="match status" value="1"/>
</dbReference>
<dbReference type="KEGG" id="knv:Pan216_16970"/>
<dbReference type="GO" id="GO:0009231">
    <property type="term" value="P:riboflavin biosynthetic process"/>
    <property type="evidence" value="ECO:0007669"/>
    <property type="project" value="UniProtKB-UniRule"/>
</dbReference>
<dbReference type="UniPathway" id="UPA00275">
    <property type="reaction ID" value="UER00404"/>
</dbReference>
<dbReference type="Proteomes" id="UP000317093">
    <property type="component" value="Chromosome"/>
</dbReference>
<dbReference type="SUPFAM" id="SSF52121">
    <property type="entry name" value="Lumazine synthase"/>
    <property type="match status" value="1"/>
</dbReference>
<feature type="binding site" evidence="9">
    <location>
        <begin position="85"/>
        <end position="86"/>
    </location>
    <ligand>
        <name>(2S)-2-hydroxy-3-oxobutyl phosphate</name>
        <dbReference type="ChEBI" id="CHEBI:58830"/>
    </ligand>
</feature>
<evidence type="ECO:0000313" key="10">
    <source>
        <dbReference type="EMBL" id="QDU60845.1"/>
    </source>
</evidence>
<sequence length="158" mass="16391">MASFSGGFQTPKGRFGLIAARFNSFIVEHLVAGAQDGLRRHGVADANVDTIHVPGSLEIALVAKRLAESGEYAAVICLGAIVRGETDHYDVVVRESAKGLTQVALETGIPVINAVLTTHTVEQAVNRAGAKAGNKGFEAAVAAIEMVNLLEALPGSNS</sequence>
<evidence type="ECO:0000256" key="2">
    <source>
        <dbReference type="ARBA" id="ARBA00007424"/>
    </source>
</evidence>
<feature type="binding site" evidence="9">
    <location>
        <position position="113"/>
    </location>
    <ligand>
        <name>5-amino-6-(D-ribitylamino)uracil</name>
        <dbReference type="ChEBI" id="CHEBI:15934"/>
    </ligand>
</feature>
<evidence type="ECO:0000256" key="8">
    <source>
        <dbReference type="ARBA" id="ARBA00072606"/>
    </source>
</evidence>
<name>A0A518B1I9_9BACT</name>
<keyword evidence="4 9" id="KW-0686">Riboflavin biosynthesis</keyword>
<dbReference type="InterPro" id="IPR002180">
    <property type="entry name" value="LS/RS"/>
</dbReference>
<dbReference type="AlphaFoldDB" id="A0A518B1I9"/>
<dbReference type="EC" id="2.5.1.78" evidence="3 9"/>
<evidence type="ECO:0000256" key="7">
    <source>
        <dbReference type="ARBA" id="ARBA00058151"/>
    </source>
</evidence>
<dbReference type="HAMAP" id="MF_00178">
    <property type="entry name" value="Lumazine_synth"/>
    <property type="match status" value="1"/>
</dbReference>
<feature type="binding site" evidence="9">
    <location>
        <begin position="80"/>
        <end position="82"/>
    </location>
    <ligand>
        <name>5-amino-6-(D-ribitylamino)uracil</name>
        <dbReference type="ChEBI" id="CHEBI:15934"/>
    </ligand>
</feature>
<dbReference type="GO" id="GO:0000906">
    <property type="term" value="F:6,7-dimethyl-8-ribityllumazine synthase activity"/>
    <property type="evidence" value="ECO:0007669"/>
    <property type="project" value="UniProtKB-UniRule"/>
</dbReference>
<accession>A0A518B1I9</accession>
<dbReference type="Pfam" id="PF00885">
    <property type="entry name" value="DMRL_synthase"/>
    <property type="match status" value="1"/>
</dbReference>